<reference evidence="2 3" key="1">
    <citation type="journal article" date="2013" name="Genome Announc.">
        <title>Complete Genomic Sequence of 'Thermofilum adornatus' Strain 1910bT, a Hyperthermophilic Anaerobic Organotrophic Crenarchaeon.</title>
        <authorList>
            <person name="Dominova I.N."/>
            <person name="Kublanov I.V."/>
            <person name="Podosokorskaya O.A."/>
            <person name="Derbikova K.S."/>
            <person name="Patrushev M.V."/>
            <person name="Toshchakov S.V."/>
        </authorList>
    </citation>
    <scope>NUCLEOTIDE SEQUENCE [LARGE SCALE GENOMIC DNA]</scope>
    <source>
        <strain evidence="3">1910b</strain>
    </source>
</reference>
<evidence type="ECO:0000313" key="3">
    <source>
        <dbReference type="Proteomes" id="UP000015543"/>
    </source>
</evidence>
<evidence type="ECO:0008006" key="4">
    <source>
        <dbReference type="Google" id="ProtNLM"/>
    </source>
</evidence>
<dbReference type="RefSeq" id="WP_020961923.1">
    <property type="nucleotide sequence ID" value="NC_022093.1"/>
</dbReference>
<dbReference type="eggNOG" id="arCOG03871">
    <property type="taxonomic scope" value="Archaea"/>
</dbReference>
<dbReference type="OrthoDB" id="31564at2157"/>
<dbReference type="KEGG" id="thb:N186_01135"/>
<protein>
    <recommendedName>
        <fullName evidence="4">DUF4352 domain-containing protein</fullName>
    </recommendedName>
</protein>
<dbReference type="AlphaFoldDB" id="S5ZUH6"/>
<dbReference type="GeneID" id="16572875"/>
<keyword evidence="1" id="KW-0472">Membrane</keyword>
<keyword evidence="1" id="KW-0812">Transmembrane</keyword>
<keyword evidence="3" id="KW-1185">Reference proteome</keyword>
<proteinExistence type="predicted"/>
<feature type="transmembrane region" description="Helical" evidence="1">
    <location>
        <begin position="6"/>
        <end position="27"/>
    </location>
</feature>
<keyword evidence="1" id="KW-1133">Transmembrane helix</keyword>
<dbReference type="Proteomes" id="UP000015543">
    <property type="component" value="Chromosome"/>
</dbReference>
<sequence>MVARVAIAVAIAVAFWMTGIVGLFTGFEQLQITSIYDDTNGIYVIVQNTGTSTATITDIYVNVFPSSATGLKVKVSGTDVNFPIPLKPGNQTPLILYFQNAPSQFTVTPGVSLEIKLHTASGKDYPKLIILQVYKKS</sequence>
<evidence type="ECO:0000256" key="1">
    <source>
        <dbReference type="SAM" id="Phobius"/>
    </source>
</evidence>
<dbReference type="PATRIC" id="fig|1365176.7.peg.228"/>
<dbReference type="EMBL" id="CP006646">
    <property type="protein sequence ID" value="AGT34624.1"/>
    <property type="molecule type" value="Genomic_DNA"/>
</dbReference>
<gene>
    <name evidence="2" type="ORF">N186_01135</name>
</gene>
<evidence type="ECO:0000313" key="2">
    <source>
        <dbReference type="EMBL" id="AGT34624.1"/>
    </source>
</evidence>
<dbReference type="HOGENOM" id="CLU_145192_0_0_2"/>
<accession>S5ZUH6</accession>
<organism evidence="2 3">
    <name type="scientific">Thermofilum adornatum</name>
    <dbReference type="NCBI Taxonomy" id="1365176"/>
    <lineage>
        <taxon>Archaea</taxon>
        <taxon>Thermoproteota</taxon>
        <taxon>Thermoprotei</taxon>
        <taxon>Thermofilales</taxon>
        <taxon>Thermofilaceae</taxon>
        <taxon>Thermofilum</taxon>
    </lineage>
</organism>
<name>S5ZUH6_9CREN</name>